<keyword evidence="1" id="KW-0285">Flavoprotein</keyword>
<dbReference type="InterPro" id="IPR007173">
    <property type="entry name" value="ALO_C"/>
</dbReference>
<evidence type="ECO:0000256" key="2">
    <source>
        <dbReference type="ARBA" id="ARBA00023002"/>
    </source>
</evidence>
<dbReference type="PANTHER" id="PTHR43762">
    <property type="entry name" value="L-GULONOLACTONE OXIDASE"/>
    <property type="match status" value="1"/>
</dbReference>
<keyword evidence="5" id="KW-1185">Reference proteome</keyword>
<dbReference type="Gene3D" id="1.10.45.10">
    <property type="entry name" value="Vanillyl-alcohol Oxidase, Chain A, domain 4"/>
    <property type="match status" value="1"/>
</dbReference>
<dbReference type="PROSITE" id="PS51387">
    <property type="entry name" value="FAD_PCMH"/>
    <property type="match status" value="1"/>
</dbReference>
<dbReference type="InterPro" id="IPR016169">
    <property type="entry name" value="FAD-bd_PCMH_sub2"/>
</dbReference>
<evidence type="ECO:0000313" key="4">
    <source>
        <dbReference type="EMBL" id="MDQ0177167.1"/>
    </source>
</evidence>
<dbReference type="Gene3D" id="3.30.43.10">
    <property type="entry name" value="Uridine Diphospho-n-acetylenolpyruvylglucosamine Reductase, domain 2"/>
    <property type="match status" value="1"/>
</dbReference>
<protein>
    <submittedName>
        <fullName evidence="4">FAD-linked oxidoreductase</fullName>
    </submittedName>
</protein>
<gene>
    <name evidence="4" type="ORF">J2S08_003046</name>
</gene>
<proteinExistence type="predicted"/>
<dbReference type="Gene3D" id="3.30.465.10">
    <property type="match status" value="1"/>
</dbReference>
<sequence length="454" mass="52105">MPKAFWDGCKMKSINLLRKKKSWKNWAATASSAFEALYTPKSTAELQDIVKKAARQHKRVRVIGASHSFSPVAMPEHIVLSLHHMRGLEKVDPTTNEAVILGGTYLHEIGPLLKEHGYALENMGDIQEQTIAGAVSTGTHGTGITFGSLSNQVAAWEWIDGNGNLHYHRRTGKNDDLANALHVSMGLLGILVRLTIKVVPLYSLKVTTFRTTIADTMSSWKIDMQTNRHLEWFYFPGTDIVQIKQMEKVAPIAQRKGEKINASFSKICIENHIFYLLSEWCRRNPKRSQLVSNISAKTIPNRIETGFSYEMFASPRKVKFYEIEYAIPIKQFLPCIEMIASHLQKQPFSVHFPIECRFVKGEDGFLSPNYQQDSAFLAFHMYKGMEYLSYFAWVEELMSDFQGRPHWGKMNTFNYQQAKQWYPMWEVFLTTRQQFDPNGIFLNTYFEKLLSSSS</sequence>
<evidence type="ECO:0000259" key="3">
    <source>
        <dbReference type="PROSITE" id="PS51387"/>
    </source>
</evidence>
<reference evidence="4 5" key="1">
    <citation type="submission" date="2023-07" db="EMBL/GenBank/DDBJ databases">
        <title>Genomic Encyclopedia of Type Strains, Phase IV (KMG-IV): sequencing the most valuable type-strain genomes for metagenomic binning, comparative biology and taxonomic classification.</title>
        <authorList>
            <person name="Goeker M."/>
        </authorList>
    </citation>
    <scope>NUCLEOTIDE SEQUENCE [LARGE SCALE GENOMIC DNA]</scope>
    <source>
        <strain evidence="4 5">DSM 23837</strain>
    </source>
</reference>
<dbReference type="InterPro" id="IPR010031">
    <property type="entry name" value="FAD_lactone_oxidase-like"/>
</dbReference>
<accession>A0ABT9WWB2</accession>
<dbReference type="InterPro" id="IPR016171">
    <property type="entry name" value="Vanillyl_alc_oxidase_C-sub2"/>
</dbReference>
<dbReference type="InterPro" id="IPR016166">
    <property type="entry name" value="FAD-bd_PCMH"/>
</dbReference>
<comment type="caution">
    <text evidence="4">The sequence shown here is derived from an EMBL/GenBank/DDBJ whole genome shotgun (WGS) entry which is preliminary data.</text>
</comment>
<keyword evidence="2" id="KW-0560">Oxidoreductase</keyword>
<evidence type="ECO:0000256" key="1">
    <source>
        <dbReference type="ARBA" id="ARBA00022630"/>
    </source>
</evidence>
<dbReference type="Pfam" id="PF04030">
    <property type="entry name" value="ALO"/>
    <property type="match status" value="1"/>
</dbReference>
<feature type="domain" description="FAD-binding PCMH-type" evidence="3">
    <location>
        <begin position="29"/>
        <end position="201"/>
    </location>
</feature>
<dbReference type="NCBIfam" id="TIGR01679">
    <property type="entry name" value="bact_FAD_ox"/>
    <property type="match status" value="1"/>
</dbReference>
<organism evidence="4 5">
    <name type="scientific">Bacillus chungangensis</name>
    <dbReference type="NCBI Taxonomy" id="587633"/>
    <lineage>
        <taxon>Bacteria</taxon>
        <taxon>Bacillati</taxon>
        <taxon>Bacillota</taxon>
        <taxon>Bacilli</taxon>
        <taxon>Bacillales</taxon>
        <taxon>Bacillaceae</taxon>
        <taxon>Bacillus</taxon>
    </lineage>
</organism>
<dbReference type="SUPFAM" id="SSF56176">
    <property type="entry name" value="FAD-binding/transporter-associated domain-like"/>
    <property type="match status" value="1"/>
</dbReference>
<name>A0ABT9WWB2_9BACI</name>
<dbReference type="Proteomes" id="UP001223586">
    <property type="component" value="Unassembled WGS sequence"/>
</dbReference>
<evidence type="ECO:0000313" key="5">
    <source>
        <dbReference type="Proteomes" id="UP001223586"/>
    </source>
</evidence>
<dbReference type="Gene3D" id="3.30.70.2520">
    <property type="match status" value="1"/>
</dbReference>
<dbReference type="InterPro" id="IPR016167">
    <property type="entry name" value="FAD-bd_PCMH_sub1"/>
</dbReference>
<dbReference type="Pfam" id="PF01565">
    <property type="entry name" value="FAD_binding_4"/>
    <property type="match status" value="1"/>
</dbReference>
<dbReference type="RefSeq" id="WP_307230932.1">
    <property type="nucleotide sequence ID" value="NZ_JAUSTT010000019.1"/>
</dbReference>
<dbReference type="EMBL" id="JAUSTT010000019">
    <property type="protein sequence ID" value="MDQ0177167.1"/>
    <property type="molecule type" value="Genomic_DNA"/>
</dbReference>
<dbReference type="InterPro" id="IPR006094">
    <property type="entry name" value="Oxid_FAD_bind_N"/>
</dbReference>
<dbReference type="PIRSF" id="PIRSF000136">
    <property type="entry name" value="LGO_GLO"/>
    <property type="match status" value="1"/>
</dbReference>
<dbReference type="InterPro" id="IPR036318">
    <property type="entry name" value="FAD-bd_PCMH-like_sf"/>
</dbReference>
<dbReference type="PANTHER" id="PTHR43762:SF1">
    <property type="entry name" value="D-ARABINONO-1,4-LACTONE OXIDASE"/>
    <property type="match status" value="1"/>
</dbReference>